<gene>
    <name evidence="5" type="ORF">VW23_001780</name>
</gene>
<dbReference type="GO" id="GO:0022857">
    <property type="term" value="F:transmembrane transporter activity"/>
    <property type="evidence" value="ECO:0007669"/>
    <property type="project" value="InterPro"/>
</dbReference>
<dbReference type="OrthoDB" id="9806939at2"/>
<dbReference type="AlphaFoldDB" id="A0A1E5XMH3"/>
<organism evidence="5 6">
    <name type="scientific">Devosia insulae DS-56</name>
    <dbReference type="NCBI Taxonomy" id="1116389"/>
    <lineage>
        <taxon>Bacteria</taxon>
        <taxon>Pseudomonadati</taxon>
        <taxon>Pseudomonadota</taxon>
        <taxon>Alphaproteobacteria</taxon>
        <taxon>Hyphomicrobiales</taxon>
        <taxon>Devosiaceae</taxon>
        <taxon>Devosia</taxon>
    </lineage>
</organism>
<name>A0A1E5XMH3_9HYPH</name>
<dbReference type="Gene3D" id="3.30.450.40">
    <property type="match status" value="1"/>
</dbReference>
<dbReference type="NCBIfam" id="TIGR01730">
    <property type="entry name" value="RND_mfp"/>
    <property type="match status" value="1"/>
</dbReference>
<comment type="caution">
    <text evidence="5">The sequence shown here is derived from an EMBL/GenBank/DDBJ whole genome shotgun (WGS) entry which is preliminary data.</text>
</comment>
<dbReference type="Gene3D" id="2.40.30.170">
    <property type="match status" value="1"/>
</dbReference>
<dbReference type="Pfam" id="PF13492">
    <property type="entry name" value="GAF_3"/>
    <property type="match status" value="1"/>
</dbReference>
<dbReference type="SMART" id="SM00065">
    <property type="entry name" value="GAF"/>
    <property type="match status" value="1"/>
</dbReference>
<keyword evidence="6" id="KW-1185">Reference proteome</keyword>
<dbReference type="InterPro" id="IPR006143">
    <property type="entry name" value="RND_pump_MFP"/>
</dbReference>
<keyword evidence="3" id="KW-0175">Coiled coil</keyword>
<feature type="domain" description="GAF" evidence="4">
    <location>
        <begin position="187"/>
        <end position="334"/>
    </location>
</feature>
<evidence type="ECO:0000313" key="6">
    <source>
        <dbReference type="Proteomes" id="UP000095463"/>
    </source>
</evidence>
<evidence type="ECO:0000313" key="5">
    <source>
        <dbReference type="EMBL" id="OEO29800.1"/>
    </source>
</evidence>
<dbReference type="Proteomes" id="UP000095463">
    <property type="component" value="Unassembled WGS sequence"/>
</dbReference>
<dbReference type="GO" id="GO:0016020">
    <property type="term" value="C:membrane"/>
    <property type="evidence" value="ECO:0007669"/>
    <property type="project" value="InterPro"/>
</dbReference>
<comment type="similarity">
    <text evidence="2">Belongs to the membrane fusion protein (MFP) (TC 8.A.1) family.</text>
</comment>
<dbReference type="SUPFAM" id="SSF111369">
    <property type="entry name" value="HlyD-like secretion proteins"/>
    <property type="match status" value="1"/>
</dbReference>
<dbReference type="InterPro" id="IPR058647">
    <property type="entry name" value="BSH_CzcB-like"/>
</dbReference>
<evidence type="ECO:0000256" key="1">
    <source>
        <dbReference type="ARBA" id="ARBA00004196"/>
    </source>
</evidence>
<evidence type="ECO:0000256" key="3">
    <source>
        <dbReference type="ARBA" id="ARBA00023054"/>
    </source>
</evidence>
<comment type="subcellular location">
    <subcellularLocation>
        <location evidence="1">Cell envelope</location>
    </subcellularLocation>
</comment>
<dbReference type="InterPro" id="IPR003018">
    <property type="entry name" value="GAF"/>
</dbReference>
<dbReference type="PANTHER" id="PTHR32347:SF23">
    <property type="entry name" value="BLL5650 PROTEIN"/>
    <property type="match status" value="1"/>
</dbReference>
<dbReference type="GO" id="GO:0030313">
    <property type="term" value="C:cell envelope"/>
    <property type="evidence" value="ECO:0007669"/>
    <property type="project" value="UniProtKB-SubCell"/>
</dbReference>
<dbReference type="InterPro" id="IPR050465">
    <property type="entry name" value="UPF0194_transport"/>
</dbReference>
<evidence type="ECO:0000259" key="4">
    <source>
        <dbReference type="SMART" id="SM00065"/>
    </source>
</evidence>
<dbReference type="InterPro" id="IPR029016">
    <property type="entry name" value="GAF-like_dom_sf"/>
</dbReference>
<dbReference type="SUPFAM" id="SSF55781">
    <property type="entry name" value="GAF domain-like"/>
    <property type="match status" value="1"/>
</dbReference>
<accession>A0A1E5XMH3</accession>
<evidence type="ECO:0000256" key="2">
    <source>
        <dbReference type="ARBA" id="ARBA00009477"/>
    </source>
</evidence>
<dbReference type="RefSeq" id="WP_069910986.1">
    <property type="nucleotide sequence ID" value="NZ_LAJE02000257.1"/>
</dbReference>
<reference evidence="5 6" key="1">
    <citation type="journal article" date="2015" name="Genome Announc.">
        <title>Genome Assemblies of Three Soil-Associated Devosia species: D. insulae, D. limi, and D. soli.</title>
        <authorList>
            <person name="Hassan Y.I."/>
            <person name="Lepp D."/>
            <person name="Zhou T."/>
        </authorList>
    </citation>
    <scope>NUCLEOTIDE SEQUENCE [LARGE SCALE GENOMIC DNA]</scope>
    <source>
        <strain evidence="5 6">DS-56</strain>
    </source>
</reference>
<dbReference type="PANTHER" id="PTHR32347">
    <property type="entry name" value="EFFLUX SYSTEM COMPONENT YKNX-RELATED"/>
    <property type="match status" value="1"/>
</dbReference>
<dbReference type="EMBL" id="LAJE02000257">
    <property type="protein sequence ID" value="OEO29800.1"/>
    <property type="molecule type" value="Genomic_DNA"/>
</dbReference>
<protein>
    <recommendedName>
        <fullName evidence="4">GAF domain-containing protein</fullName>
    </recommendedName>
</protein>
<dbReference type="Pfam" id="PF25973">
    <property type="entry name" value="BSH_CzcB"/>
    <property type="match status" value="1"/>
</dbReference>
<proteinExistence type="inferred from homology"/>
<sequence>MSDRRQALEDGDEADIVARPASSSDGALWRQLLGSDEPQGFAAAFLTLQAQQLAGVRASAVFEIAAGGLKPLAIWPANAAIADLESLAALAVAEQRPVLRQAGRGARSRRVIAQPVEAGGKPVAVAVVALSVDDDAEAPARQMRQLQWSIAWLREYFQRDGDADLRGERDRSRATLELLATVVDRGDFRTAALAAVTEMALRFGCSRVSLGFVRWGRSRVAAISHTSTFSTRIQLVQQISGAMDEAIDQKSILRYPPAPEDVVFTTAHAALAAAHKGGNILTVPLLVVDSFAGAICFERPVEQPFDEETVRLLSVVAAALGPVLTEKRRNDRWLVVKAWDSLTQQLTKLLGPGHLGRKMVALLALLAVAVLSFWTDTFHVVADAQLEPAERRSVVSAYDGYVQTASARAGDLVKAGQELASLEDRELSLERLRWVTERQQHQFEYDRALASRQPANINIVKTQIEQADAQIRLIDEQIARTRLIAPFDGLVVRGDLSQRIGASVGRGETLFELSPLSGYRVVVTVGERDIGELTVGQPGEAVFASLPEEPIPIVIDRITPVALEHAGGVGFRVEATIAGDLSRLRPGMTGVARVAIDRRPVIAIWLRPFLDWMGLVWWRLVP</sequence>